<accession>A0A183F0R7</accession>
<gene>
    <name evidence="1" type="ORF">GPUH_LOCUS26809</name>
</gene>
<name>A0A183F0R7_9BILA</name>
<dbReference type="WBParaSite" id="GPUH_0002683801-mRNA-1">
    <property type="protein sequence ID" value="GPUH_0002683801-mRNA-1"/>
    <property type="gene ID" value="GPUH_0002683801"/>
</dbReference>
<keyword evidence="2" id="KW-1185">Reference proteome</keyword>
<protein>
    <submittedName>
        <fullName evidence="3">Transposase</fullName>
    </submittedName>
</protein>
<dbReference type="AlphaFoldDB" id="A0A183F0R7"/>
<dbReference type="Proteomes" id="UP000271098">
    <property type="component" value="Unassembled WGS sequence"/>
</dbReference>
<sequence>MKPESSLTAWLVSGVERLDVEGGNSAGTLGRVGEKVAGV</sequence>
<evidence type="ECO:0000313" key="3">
    <source>
        <dbReference type="WBParaSite" id="GPUH_0002683801-mRNA-1"/>
    </source>
</evidence>
<proteinExistence type="predicted"/>
<dbReference type="EMBL" id="UYRT01114399">
    <property type="protein sequence ID" value="VDN49510.1"/>
    <property type="molecule type" value="Genomic_DNA"/>
</dbReference>
<evidence type="ECO:0000313" key="1">
    <source>
        <dbReference type="EMBL" id="VDN49510.1"/>
    </source>
</evidence>
<reference evidence="3" key="1">
    <citation type="submission" date="2016-06" db="UniProtKB">
        <authorList>
            <consortium name="WormBaseParasite"/>
        </authorList>
    </citation>
    <scope>IDENTIFICATION</scope>
</reference>
<organism evidence="3">
    <name type="scientific">Gongylonema pulchrum</name>
    <dbReference type="NCBI Taxonomy" id="637853"/>
    <lineage>
        <taxon>Eukaryota</taxon>
        <taxon>Metazoa</taxon>
        <taxon>Ecdysozoa</taxon>
        <taxon>Nematoda</taxon>
        <taxon>Chromadorea</taxon>
        <taxon>Rhabditida</taxon>
        <taxon>Spirurina</taxon>
        <taxon>Spiruromorpha</taxon>
        <taxon>Spiruroidea</taxon>
        <taxon>Gongylonematidae</taxon>
        <taxon>Gongylonema</taxon>
    </lineage>
</organism>
<reference evidence="1 2" key="2">
    <citation type="submission" date="2018-11" db="EMBL/GenBank/DDBJ databases">
        <authorList>
            <consortium name="Pathogen Informatics"/>
        </authorList>
    </citation>
    <scope>NUCLEOTIDE SEQUENCE [LARGE SCALE GENOMIC DNA]</scope>
</reference>
<evidence type="ECO:0000313" key="2">
    <source>
        <dbReference type="Proteomes" id="UP000271098"/>
    </source>
</evidence>